<evidence type="ECO:0000259" key="11">
    <source>
        <dbReference type="Pfam" id="PF02706"/>
    </source>
</evidence>
<dbReference type="EMBL" id="CP011310">
    <property type="protein sequence ID" value="ANC50383.1"/>
    <property type="molecule type" value="Genomic_DNA"/>
</dbReference>
<keyword evidence="5" id="KW-0067">ATP-binding</keyword>
<organism evidence="12 13">
    <name type="scientific">Aurantiacibacter atlanticus</name>
    <dbReference type="NCBI Taxonomy" id="1648404"/>
    <lineage>
        <taxon>Bacteria</taxon>
        <taxon>Pseudomonadati</taxon>
        <taxon>Pseudomonadota</taxon>
        <taxon>Alphaproteobacteria</taxon>
        <taxon>Sphingomonadales</taxon>
        <taxon>Erythrobacteraceae</taxon>
        <taxon>Aurantiacibacter</taxon>
    </lineage>
</organism>
<evidence type="ECO:0008006" key="14">
    <source>
        <dbReference type="Google" id="ProtNLM"/>
    </source>
</evidence>
<evidence type="ECO:0000259" key="10">
    <source>
        <dbReference type="Pfam" id="PF01656"/>
    </source>
</evidence>
<evidence type="ECO:0000256" key="9">
    <source>
        <dbReference type="SAM" id="Phobius"/>
    </source>
</evidence>
<protein>
    <recommendedName>
        <fullName evidence="14">Succinoglycan biosynthesis transport protein ExoP</fullName>
    </recommendedName>
</protein>
<feature type="domain" description="Polysaccharide chain length determinant N-terminal" evidence="11">
    <location>
        <begin position="34"/>
        <end position="123"/>
    </location>
</feature>
<feature type="region of interest" description="Disordered" evidence="8">
    <location>
        <begin position="1"/>
        <end position="30"/>
    </location>
</feature>
<dbReference type="PANTHER" id="PTHR32309:SF31">
    <property type="entry name" value="CAPSULAR EXOPOLYSACCHARIDE FAMILY"/>
    <property type="match status" value="1"/>
</dbReference>
<dbReference type="KEGG" id="ery:CP97_14697"/>
<sequence>MPNSLEPVNADNRLVPQGQGQGYNSYPTQGAPADNLSLRDLLRLLERHKLLVLSIIGIVTLAVLAQQLLSPNNYRSVAQLQVELIDEVGTNQADVNSRNDQRVANTVRLHRSRSSAEAVVRDLNLTENPAFLAELGEVSGDETALMQQATNTLMSMVDVTSEPGSDLVSIAVTAKSPELAPLIANRYPDTVGELRNANSNKRREGLLESLLAEQEERGEAARVAFAELSEFRGETQMLVGAGGQEDLAQVNRIAAEAASASANSAGSASRSSVISRAAGINSTAQATSAALQQLERQHSGLVAEEARLSAIYGPNHPEIVRVTSELATVSSAMVNARAQAAAAAQSVAAAEGAQLREMARSQAAQDAARAGRLQGALAAVTSRAFRNNANSVKLSELERAAQLAETAYSSISSRIEQIRAQMQLEGVNTLLVSPAAANYDRISPEPVRMVLIALVGSAIVAAFIALGVDLIDDRLRTSSQIKRLFGLPTLGMLPMFGGGLSTEIKKSPVISDPQSMFAEAARSTYSELRSLPRNKLGQTVLVTSPLPGDGKSTVSLTMAAAAVAMGDRAVLVDLDLRKLGLLQKLQHELDTPDIVDVMSGRVELDNVLEDHTNRPLLDGPEEISDLDETNHIVLLSAKRPVSDPAAMLTARRLNVLIAELREKFDLVVINAPAALAVRDARAMCEFADHTVVVTRWGRTTIDQMKATIETLGGRAAGVIFDQVDYADHARRQFGDSIQYYMESSGYYTDAVPPRMTLFGQVRRFFTRRPEAA</sequence>
<evidence type="ECO:0000256" key="4">
    <source>
        <dbReference type="ARBA" id="ARBA00022741"/>
    </source>
</evidence>
<keyword evidence="13" id="KW-1185">Reference proteome</keyword>
<gene>
    <name evidence="12" type="ORF">CP97_14697</name>
</gene>
<evidence type="ECO:0000256" key="3">
    <source>
        <dbReference type="ARBA" id="ARBA00022692"/>
    </source>
</evidence>
<evidence type="ECO:0000256" key="8">
    <source>
        <dbReference type="SAM" id="MobiDB-lite"/>
    </source>
</evidence>
<dbReference type="InterPro" id="IPR027417">
    <property type="entry name" value="P-loop_NTPase"/>
</dbReference>
<evidence type="ECO:0000313" key="13">
    <source>
        <dbReference type="Proteomes" id="UP000059113"/>
    </source>
</evidence>
<keyword evidence="3 9" id="KW-0812">Transmembrane</keyword>
<dbReference type="OrthoDB" id="230260at2"/>
<dbReference type="Gene3D" id="3.40.50.300">
    <property type="entry name" value="P-loop containing nucleotide triphosphate hydrolases"/>
    <property type="match status" value="1"/>
</dbReference>
<keyword evidence="6 9" id="KW-1133">Transmembrane helix</keyword>
<dbReference type="SUPFAM" id="SSF52540">
    <property type="entry name" value="P-loop containing nucleoside triphosphate hydrolases"/>
    <property type="match status" value="1"/>
</dbReference>
<dbReference type="GO" id="GO:0005886">
    <property type="term" value="C:plasma membrane"/>
    <property type="evidence" value="ECO:0007669"/>
    <property type="project" value="UniProtKB-SubCell"/>
</dbReference>
<proteinExistence type="predicted"/>
<evidence type="ECO:0000313" key="12">
    <source>
        <dbReference type="EMBL" id="ANC50383.1"/>
    </source>
</evidence>
<evidence type="ECO:0000256" key="6">
    <source>
        <dbReference type="ARBA" id="ARBA00022989"/>
    </source>
</evidence>
<evidence type="ECO:0000256" key="1">
    <source>
        <dbReference type="ARBA" id="ARBA00004651"/>
    </source>
</evidence>
<name>A0A168M111_9SPHN</name>
<dbReference type="Proteomes" id="UP000059113">
    <property type="component" value="Chromosome"/>
</dbReference>
<feature type="domain" description="CobQ/CobB/MinD/ParA nucleotide binding" evidence="10">
    <location>
        <begin position="543"/>
        <end position="731"/>
    </location>
</feature>
<keyword evidence="7 9" id="KW-0472">Membrane</keyword>
<dbReference type="RefSeq" id="WP_048885204.1">
    <property type="nucleotide sequence ID" value="NZ_CP011310.1"/>
</dbReference>
<feature type="transmembrane region" description="Helical" evidence="9">
    <location>
        <begin position="483"/>
        <end position="501"/>
    </location>
</feature>
<reference evidence="12 13" key="1">
    <citation type="journal article" date="2015" name="Int. J. Syst. Evol. Microbiol.">
        <title>Erythrobacter atlanticus sp. nov., a bacterium from ocean sediment able to degrade polycyclic aromatic hydrocarbons.</title>
        <authorList>
            <person name="Zhuang L."/>
            <person name="Liu Y."/>
            <person name="Wang L."/>
            <person name="Wang W."/>
            <person name="Shao Z."/>
        </authorList>
    </citation>
    <scope>NUCLEOTIDE SEQUENCE [LARGE SCALE GENOMIC DNA]</scope>
    <source>
        <strain evidence="13">s21-N3</strain>
    </source>
</reference>
<keyword evidence="2" id="KW-1003">Cell membrane</keyword>
<dbReference type="PANTHER" id="PTHR32309">
    <property type="entry name" value="TYROSINE-PROTEIN KINASE"/>
    <property type="match status" value="1"/>
</dbReference>
<dbReference type="CDD" id="cd05387">
    <property type="entry name" value="BY-kinase"/>
    <property type="match status" value="1"/>
</dbReference>
<accession>A0A168M111</accession>
<evidence type="ECO:0000256" key="5">
    <source>
        <dbReference type="ARBA" id="ARBA00022840"/>
    </source>
</evidence>
<evidence type="ECO:0000256" key="2">
    <source>
        <dbReference type="ARBA" id="ARBA00022475"/>
    </source>
</evidence>
<keyword evidence="4" id="KW-0547">Nucleotide-binding</keyword>
<dbReference type="Pfam" id="PF01656">
    <property type="entry name" value="CbiA"/>
    <property type="match status" value="1"/>
</dbReference>
<comment type="subcellular location">
    <subcellularLocation>
        <location evidence="1">Cell membrane</location>
        <topology evidence="1">Multi-pass membrane protein</topology>
    </subcellularLocation>
</comment>
<dbReference type="InterPro" id="IPR002586">
    <property type="entry name" value="CobQ/CobB/MinD/ParA_Nub-bd_dom"/>
</dbReference>
<dbReference type="Pfam" id="PF02706">
    <property type="entry name" value="Wzz"/>
    <property type="match status" value="1"/>
</dbReference>
<evidence type="ECO:0000256" key="7">
    <source>
        <dbReference type="ARBA" id="ARBA00023136"/>
    </source>
</evidence>
<reference evidence="13" key="2">
    <citation type="submission" date="2015-04" db="EMBL/GenBank/DDBJ databases">
        <title>The complete genome sequence of Erythrobacter sp. s21-N3.</title>
        <authorList>
            <person name="Zhuang L."/>
            <person name="Liu Y."/>
            <person name="Shao Z."/>
        </authorList>
    </citation>
    <scope>NUCLEOTIDE SEQUENCE [LARGE SCALE GENOMIC DNA]</scope>
    <source>
        <strain evidence="13">s21-N3</strain>
    </source>
</reference>
<dbReference type="InterPro" id="IPR050445">
    <property type="entry name" value="Bact_polysacc_biosynth/exp"/>
</dbReference>
<dbReference type="InterPro" id="IPR003856">
    <property type="entry name" value="LPS_length_determ_N"/>
</dbReference>
<dbReference type="AlphaFoldDB" id="A0A168M111"/>
<feature type="transmembrane region" description="Helical" evidence="9">
    <location>
        <begin position="449"/>
        <end position="471"/>
    </location>
</feature>
<dbReference type="STRING" id="1648404.CP97_14697"/>
<dbReference type="InterPro" id="IPR005702">
    <property type="entry name" value="Wzc-like_C"/>
</dbReference>